<sequence length="657" mass="72443">MGISAADYDAFAPALWSWNSVDDFLASEVEEGVHRISQDADCANTLDIQLFNWAREVREEQAVVPVFFSAAVGARNGRPAPFFSGAGMAGSDGYAAIAISDPSLALSPDIALAWYAGSRGHRVQDRLASFLARMADVLGKELLLVGGSGGGYAACFYGALLGPRASVFVWNPQTDILRYYRSAVSDYLSKCFGAGFKREEQARRVLESNGIRSELASVYAEHEGPRRCVYLQNVSDRFHVEGHALPFLSGLKMRPASRKGFLLSPDGRVAALFGAWSEGHDAPPKTMVRAVIRRMLNPQAGSNAIGRWIMASPFAGDAPTIRYPLVFGPETSLEVDACKADRMVRAQASGGGSEGCTPAAYAFYLLDREERIDTRWYEPEPNARFVTKVEDARTVVAFAKDDLGNMLQASCPIKDGPDDGFSLPEGSRIFILGSCVSRDTFAYFSQEDKLAGYMARTSLACAFDPRTPSETCVDLASITSSWQRKMVRADLRREVGPSLESASFDALVLDFIDERFSIGFVDGAPVTLSPEFLSAKRSVEIESRLRPDREGRWAMWCKGIEALVEQVGPRRMILNQALWATHLEDGTKLVGADKAIAMNRLLRRMYDHVTERFGVRSVVYPRQVIVGARQHKWGVSPFHYSLGFYKHTMHEIGRLLT</sequence>
<protein>
    <submittedName>
        <fullName evidence="1">DUF6270 domain-containing protein</fullName>
    </submittedName>
</protein>
<dbReference type="EMBL" id="JAKJPO010000003">
    <property type="protein sequence ID" value="MCF7221317.1"/>
    <property type="molecule type" value="Genomic_DNA"/>
</dbReference>
<keyword evidence="2" id="KW-1185">Reference proteome</keyword>
<name>A0ABS9HTA9_9GAMM</name>
<dbReference type="Pfam" id="PF19786">
    <property type="entry name" value="DUF6270"/>
    <property type="match status" value="1"/>
</dbReference>
<accession>A0ABS9HTA9</accession>
<evidence type="ECO:0000313" key="2">
    <source>
        <dbReference type="Proteomes" id="UP001430796"/>
    </source>
</evidence>
<reference evidence="1" key="2">
    <citation type="submission" date="2022-01" db="EMBL/GenBank/DDBJ databases">
        <authorList>
            <person name="Zhou L.Y."/>
        </authorList>
    </citation>
    <scope>NUCLEOTIDE SEQUENCE</scope>
    <source>
        <strain evidence="1">TLK-CK17</strain>
    </source>
</reference>
<evidence type="ECO:0000313" key="1">
    <source>
        <dbReference type="EMBL" id="MCF7221317.1"/>
    </source>
</evidence>
<organism evidence="1 2">
    <name type="scientific">Marilutibacter chinensis</name>
    <dbReference type="NCBI Taxonomy" id="2912247"/>
    <lineage>
        <taxon>Bacteria</taxon>
        <taxon>Pseudomonadati</taxon>
        <taxon>Pseudomonadota</taxon>
        <taxon>Gammaproteobacteria</taxon>
        <taxon>Lysobacterales</taxon>
        <taxon>Lysobacteraceae</taxon>
        <taxon>Marilutibacter</taxon>
    </lineage>
</organism>
<proteinExistence type="predicted"/>
<dbReference type="InterPro" id="IPR046237">
    <property type="entry name" value="DUF6270"/>
</dbReference>
<reference evidence="1" key="1">
    <citation type="submission" date="2022-01" db="EMBL/GenBank/DDBJ databases">
        <title>Lysobacter chinensis sp. nov., a bacterium isolated from cow dung compost.</title>
        <authorList>
            <person name="Liu Y."/>
        </authorList>
    </citation>
    <scope>NUCLEOTIDE SEQUENCE</scope>
    <source>
        <strain evidence="1">TLK-CK17</strain>
    </source>
</reference>
<comment type="caution">
    <text evidence="1">The sequence shown here is derived from an EMBL/GenBank/DDBJ whole genome shotgun (WGS) entry which is preliminary data.</text>
</comment>
<dbReference type="Proteomes" id="UP001430796">
    <property type="component" value="Unassembled WGS sequence"/>
</dbReference>
<gene>
    <name evidence="1" type="ORF">L3V18_05865</name>
</gene>
<dbReference type="RefSeq" id="WP_237053760.1">
    <property type="nucleotide sequence ID" value="NZ_JAKJPO010000003.1"/>
</dbReference>